<feature type="binding site" evidence="5">
    <location>
        <position position="46"/>
    </location>
    <ligand>
        <name>(2E)-4-hydroxy-3-methylbut-2-enyl diphosphate</name>
        <dbReference type="ChEBI" id="CHEBI:128753"/>
    </ligand>
</feature>
<keyword evidence="5" id="KW-0414">Isoprene biosynthesis</keyword>
<feature type="binding site" evidence="5">
    <location>
        <position position="231"/>
    </location>
    <ligand>
        <name>dimethylallyl diphosphate</name>
        <dbReference type="ChEBI" id="CHEBI:57623"/>
    </ligand>
</feature>
<dbReference type="Gene3D" id="3.40.1010.20">
    <property type="entry name" value="4-hydroxy-3-methylbut-2-enyl diphosphate reductase, catalytic domain"/>
    <property type="match status" value="2"/>
</dbReference>
<keyword evidence="5" id="KW-0560">Oxidoreductase</keyword>
<feature type="binding site" evidence="5">
    <location>
        <position position="79"/>
    </location>
    <ligand>
        <name>dimethylallyl diphosphate</name>
        <dbReference type="ChEBI" id="CHEBI:57623"/>
    </ligand>
</feature>
<feature type="active site" description="Proton donor" evidence="5">
    <location>
        <position position="132"/>
    </location>
</feature>
<dbReference type="CDD" id="cd13944">
    <property type="entry name" value="lytB_ispH"/>
    <property type="match status" value="1"/>
</dbReference>
<dbReference type="KEGG" id="fso:Fsol_00119"/>
<feature type="binding site" evidence="5">
    <location>
        <position position="46"/>
    </location>
    <ligand>
        <name>isopentenyl diphosphate</name>
        <dbReference type="ChEBI" id="CHEBI:128769"/>
    </ligand>
</feature>
<comment type="cofactor">
    <cofactor evidence="5">
        <name>[4Fe-4S] cluster</name>
        <dbReference type="ChEBI" id="CHEBI:49883"/>
    </cofactor>
    <text evidence="5">Binds 1 [4Fe-4S] cluster per subunit.</text>
</comment>
<keyword evidence="3 5" id="KW-0408">Iron</keyword>
<feature type="binding site" evidence="5">
    <location>
        <position position="282"/>
    </location>
    <ligand>
        <name>dimethylallyl diphosphate</name>
        <dbReference type="ChEBI" id="CHEBI:57623"/>
    </ligand>
</feature>
<comment type="catalytic activity">
    <reaction evidence="5">
        <text>isopentenyl diphosphate + 2 oxidized [2Fe-2S]-[ferredoxin] + H2O = (2E)-4-hydroxy-3-methylbut-2-enyl diphosphate + 2 reduced [2Fe-2S]-[ferredoxin] + 2 H(+)</text>
        <dbReference type="Rhea" id="RHEA:24488"/>
        <dbReference type="Rhea" id="RHEA-COMP:10000"/>
        <dbReference type="Rhea" id="RHEA-COMP:10001"/>
        <dbReference type="ChEBI" id="CHEBI:15377"/>
        <dbReference type="ChEBI" id="CHEBI:15378"/>
        <dbReference type="ChEBI" id="CHEBI:33737"/>
        <dbReference type="ChEBI" id="CHEBI:33738"/>
        <dbReference type="ChEBI" id="CHEBI:128753"/>
        <dbReference type="ChEBI" id="CHEBI:128769"/>
        <dbReference type="EC" id="1.17.7.4"/>
    </reaction>
</comment>
<comment type="pathway">
    <text evidence="5">Isoprenoid biosynthesis; dimethylallyl diphosphate biosynthesis; dimethylallyl diphosphate from (2E)-4-hydroxy-3-methylbutenyl diphosphate: step 1/1.</text>
</comment>
<dbReference type="GO" id="GO:0019288">
    <property type="term" value="P:isopentenyl diphosphate biosynthetic process, methylerythritol 4-phosphate pathway"/>
    <property type="evidence" value="ECO:0007669"/>
    <property type="project" value="UniProtKB-UniRule"/>
</dbReference>
<dbReference type="InterPro" id="IPR003451">
    <property type="entry name" value="LytB/IspH"/>
</dbReference>
<keyword evidence="4 5" id="KW-0411">Iron-sulfur</keyword>
<feature type="binding site" evidence="5">
    <location>
        <position position="171"/>
    </location>
    <ligand>
        <name>(2E)-4-hydroxy-3-methylbut-2-enyl diphosphate</name>
        <dbReference type="ChEBI" id="CHEBI:128753"/>
    </ligand>
</feature>
<feature type="binding site" evidence="5">
    <location>
        <position position="282"/>
    </location>
    <ligand>
        <name>isopentenyl diphosphate</name>
        <dbReference type="ChEBI" id="CHEBI:128769"/>
    </ligand>
</feature>
<feature type="binding site" evidence="5">
    <location>
        <position position="46"/>
    </location>
    <ligand>
        <name>dimethylallyl diphosphate</name>
        <dbReference type="ChEBI" id="CHEBI:57623"/>
    </ligand>
</feature>
<dbReference type="UniPathway" id="UPA00056">
    <property type="reaction ID" value="UER00097"/>
</dbReference>
<feature type="binding site" evidence="5">
    <location>
        <position position="229"/>
    </location>
    <ligand>
        <name>dimethylallyl diphosphate</name>
        <dbReference type="ChEBI" id="CHEBI:57623"/>
    </ligand>
</feature>
<feature type="binding site" evidence="5">
    <location>
        <position position="79"/>
    </location>
    <ligand>
        <name>(2E)-4-hydroxy-3-methylbut-2-enyl diphosphate</name>
        <dbReference type="ChEBI" id="CHEBI:128753"/>
    </ligand>
</feature>
<evidence type="ECO:0000256" key="5">
    <source>
        <dbReference type="HAMAP-Rule" id="MF_00191"/>
    </source>
</evidence>
<evidence type="ECO:0000256" key="1">
    <source>
        <dbReference type="ARBA" id="ARBA00022485"/>
    </source>
</evidence>
<feature type="binding site" evidence="5">
    <location>
        <position position="231"/>
    </location>
    <ligand>
        <name>(2E)-4-hydroxy-3-methylbut-2-enyl diphosphate</name>
        <dbReference type="ChEBI" id="CHEBI:128753"/>
    </ligand>
</feature>
<gene>
    <name evidence="5" type="primary">ispH</name>
    <name evidence="6" type="ORF">Fsol_00119</name>
</gene>
<dbReference type="Gene3D" id="3.40.50.11270">
    <property type="match status" value="1"/>
</dbReference>
<keyword evidence="1 5" id="KW-0004">4Fe-4S</keyword>
<feature type="binding site" evidence="5">
    <location>
        <position position="230"/>
    </location>
    <ligand>
        <name>dimethylallyl diphosphate</name>
        <dbReference type="ChEBI" id="CHEBI:57623"/>
    </ligand>
</feature>
<feature type="binding site" evidence="5">
    <location>
        <position position="17"/>
    </location>
    <ligand>
        <name>[4Fe-4S] cluster</name>
        <dbReference type="ChEBI" id="CHEBI:49883"/>
    </ligand>
</feature>
<feature type="binding site" evidence="5">
    <location>
        <position position="201"/>
    </location>
    <ligand>
        <name>[4Fe-4S] cluster</name>
        <dbReference type="ChEBI" id="CHEBI:49883"/>
    </ligand>
</feature>
<dbReference type="AlphaFoldDB" id="A0A2U8BRH1"/>
<keyword evidence="7" id="KW-1185">Reference proteome</keyword>
<sequence length="327" mass="36359">MEKIVNKVILARPSGFCAGVRRAVEILNRCLDAYGTPLYVKHKIVHNQRVVSDMEKRGVVFIEDIEEVPCNSNIVFSAHGVSKEVEEKAKEKKLRIIDATCPLVKKVHRKVETISTSEMYELVVIGSAKHPEIIGTIGRIPKHIRYHVISSTDEAESLNTGSVNIRYITQTTLSVDEAQDIVSVLIKRFPSIKQESDIDICYATQNRQDGVKKLVEVADVILVVGSAISSNSNNLVKVGMYHGKKTFLIESLSELDTIHEAILHVRQYAVAPINIGVTAGASTPDVSIIEVVSTLRKRYKGVIYEELDVHNEDGISFKISHKFSNSK</sequence>
<feature type="binding site" evidence="5">
    <location>
        <position position="230"/>
    </location>
    <ligand>
        <name>(2E)-4-hydroxy-3-methylbut-2-enyl diphosphate</name>
        <dbReference type="ChEBI" id="CHEBI:128753"/>
    </ligand>
</feature>
<dbReference type="PANTHER" id="PTHR30426:SF0">
    <property type="entry name" value="4-HYDROXY-3-METHYLBUT-2-ENYL DIPHOSPHATE REDUCTASE"/>
    <property type="match status" value="1"/>
</dbReference>
<proteinExistence type="inferred from homology"/>
<feature type="binding site" evidence="5">
    <location>
        <position position="79"/>
    </location>
    <ligand>
        <name>isopentenyl diphosphate</name>
        <dbReference type="ChEBI" id="CHEBI:128769"/>
    </ligand>
</feature>
<comment type="catalytic activity">
    <reaction evidence="5">
        <text>dimethylallyl diphosphate + 2 oxidized [2Fe-2S]-[ferredoxin] + H2O = (2E)-4-hydroxy-3-methylbut-2-enyl diphosphate + 2 reduced [2Fe-2S]-[ferredoxin] + 2 H(+)</text>
        <dbReference type="Rhea" id="RHEA:24825"/>
        <dbReference type="Rhea" id="RHEA-COMP:10000"/>
        <dbReference type="Rhea" id="RHEA-COMP:10001"/>
        <dbReference type="ChEBI" id="CHEBI:15377"/>
        <dbReference type="ChEBI" id="CHEBI:15378"/>
        <dbReference type="ChEBI" id="CHEBI:33737"/>
        <dbReference type="ChEBI" id="CHEBI:33738"/>
        <dbReference type="ChEBI" id="CHEBI:57623"/>
        <dbReference type="ChEBI" id="CHEBI:128753"/>
        <dbReference type="EC" id="1.17.7.4"/>
    </reaction>
</comment>
<feature type="binding site" evidence="5">
    <location>
        <position position="229"/>
    </location>
    <ligand>
        <name>isopentenyl diphosphate</name>
        <dbReference type="ChEBI" id="CHEBI:128769"/>
    </ligand>
</feature>
<feature type="binding site" evidence="5">
    <location>
        <position position="130"/>
    </location>
    <ligand>
        <name>dimethylallyl diphosphate</name>
        <dbReference type="ChEBI" id="CHEBI:57623"/>
    </ligand>
</feature>
<reference evidence="6 7" key="1">
    <citation type="journal article" date="2018" name="Genome Biol. Evol.">
        <title>The Genome Sequence of "Candidatus Fokinia solitaria": Insights on Reductive Evolution in Rickettsiales.</title>
        <authorList>
            <person name="Floriano A.M."/>
            <person name="Castelli M."/>
            <person name="Krenek S."/>
            <person name="Berendonk T.U."/>
            <person name="Bazzocchi C."/>
            <person name="Petroni G."/>
            <person name="Sassera D."/>
        </authorList>
    </citation>
    <scope>NUCLEOTIDE SEQUENCE [LARGE SCALE GENOMIC DNA]</scope>
    <source>
        <strain evidence="6">Rio ETE_ALG 3VII</strain>
    </source>
</reference>
<dbReference type="EC" id="1.17.7.4" evidence="5"/>
<dbReference type="GO" id="GO:0046872">
    <property type="term" value="F:metal ion binding"/>
    <property type="evidence" value="ECO:0007669"/>
    <property type="project" value="UniProtKB-KW"/>
</dbReference>
<feature type="binding site" evidence="5">
    <location>
        <position position="101"/>
    </location>
    <ligand>
        <name>[4Fe-4S] cluster</name>
        <dbReference type="ChEBI" id="CHEBI:49883"/>
    </ligand>
</feature>
<evidence type="ECO:0000313" key="7">
    <source>
        <dbReference type="Proteomes" id="UP000244519"/>
    </source>
</evidence>
<evidence type="ECO:0000256" key="4">
    <source>
        <dbReference type="ARBA" id="ARBA00023014"/>
    </source>
</evidence>
<accession>A0A2U8BRH1</accession>
<dbReference type="GO" id="GO:0016114">
    <property type="term" value="P:terpenoid biosynthetic process"/>
    <property type="evidence" value="ECO:0007669"/>
    <property type="project" value="UniProtKB-UniRule"/>
</dbReference>
<dbReference type="GO" id="GO:0051745">
    <property type="term" value="F:4-hydroxy-3-methylbut-2-enyl diphosphate reductase activity"/>
    <property type="evidence" value="ECO:0007669"/>
    <property type="project" value="UniProtKB-UniRule"/>
</dbReference>
<dbReference type="HAMAP" id="MF_00191">
    <property type="entry name" value="IspH"/>
    <property type="match status" value="1"/>
</dbReference>
<organism evidence="6 7">
    <name type="scientific">Candidatus Fokinia solitaria</name>
    <dbReference type="NCBI Taxonomy" id="1802984"/>
    <lineage>
        <taxon>Bacteria</taxon>
        <taxon>Pseudomonadati</taxon>
        <taxon>Pseudomonadota</taxon>
        <taxon>Alphaproteobacteria</taxon>
        <taxon>Rickettsiales</taxon>
        <taxon>Candidatus Midichloriaceae</taxon>
        <taxon>Candidatus Fokinia</taxon>
    </lineage>
</organism>
<comment type="function">
    <text evidence="5">Catalyzes the conversion of 1-hydroxy-2-methyl-2-(E)-butenyl 4-diphosphate (HMBPP) into a mixture of isopentenyl diphosphate (IPP) and dimethylallyl diphosphate (DMAPP). Acts in the terminal step of the DOXP/MEP pathway for isoprenoid precursor biosynthesis.</text>
</comment>
<dbReference type="EMBL" id="CP025989">
    <property type="protein sequence ID" value="AWD32928.1"/>
    <property type="molecule type" value="Genomic_DNA"/>
</dbReference>
<comment type="pathway">
    <text evidence="5">Isoprenoid biosynthesis; isopentenyl diphosphate biosynthesis via DXP pathway; isopentenyl diphosphate from 1-deoxy-D-xylulose 5-phosphate: step 6/6.</text>
</comment>
<feature type="binding site" evidence="5">
    <location>
        <position position="230"/>
    </location>
    <ligand>
        <name>isopentenyl diphosphate</name>
        <dbReference type="ChEBI" id="CHEBI:128769"/>
    </ligand>
</feature>
<evidence type="ECO:0000313" key="6">
    <source>
        <dbReference type="EMBL" id="AWD32928.1"/>
    </source>
</evidence>
<evidence type="ECO:0000256" key="2">
    <source>
        <dbReference type="ARBA" id="ARBA00022723"/>
    </source>
</evidence>
<evidence type="ECO:0000256" key="3">
    <source>
        <dbReference type="ARBA" id="ARBA00023004"/>
    </source>
</evidence>
<dbReference type="GO" id="GO:0050992">
    <property type="term" value="P:dimethylallyl diphosphate biosynthetic process"/>
    <property type="evidence" value="ECO:0007669"/>
    <property type="project" value="UniProtKB-UniRule"/>
</dbReference>
<dbReference type="Pfam" id="PF02401">
    <property type="entry name" value="LYTB"/>
    <property type="match status" value="1"/>
</dbReference>
<feature type="binding site" evidence="5">
    <location>
        <position position="229"/>
    </location>
    <ligand>
        <name>(2E)-4-hydroxy-3-methylbut-2-enyl diphosphate</name>
        <dbReference type="ChEBI" id="CHEBI:128753"/>
    </ligand>
</feature>
<dbReference type="GO" id="GO:0051539">
    <property type="term" value="F:4 iron, 4 sulfur cluster binding"/>
    <property type="evidence" value="ECO:0007669"/>
    <property type="project" value="UniProtKB-UniRule"/>
</dbReference>
<keyword evidence="2 5" id="KW-0479">Metal-binding</keyword>
<feature type="binding site" evidence="5">
    <location>
        <position position="231"/>
    </location>
    <ligand>
        <name>isopentenyl diphosphate</name>
        <dbReference type="ChEBI" id="CHEBI:128769"/>
    </ligand>
</feature>
<dbReference type="Proteomes" id="UP000244519">
    <property type="component" value="Chromosome"/>
</dbReference>
<protein>
    <recommendedName>
        <fullName evidence="5">4-hydroxy-3-methylbut-2-enyl diphosphate reductase</fullName>
        <shortName evidence="5">HMBPP reductase</shortName>
        <ecNumber evidence="5">1.17.7.4</ecNumber>
    </recommendedName>
</protein>
<feature type="binding site" evidence="5">
    <location>
        <position position="282"/>
    </location>
    <ligand>
        <name>(2E)-4-hydroxy-3-methylbut-2-enyl diphosphate</name>
        <dbReference type="ChEBI" id="CHEBI:128753"/>
    </ligand>
</feature>
<dbReference type="PANTHER" id="PTHR30426">
    <property type="entry name" value="4-HYDROXY-3-METHYLBUT-2-ENYL DIPHOSPHATE REDUCTASE"/>
    <property type="match status" value="1"/>
</dbReference>
<feature type="binding site" evidence="5">
    <location>
        <position position="130"/>
    </location>
    <ligand>
        <name>isopentenyl diphosphate</name>
        <dbReference type="ChEBI" id="CHEBI:128769"/>
    </ligand>
</feature>
<dbReference type="NCBIfam" id="TIGR00216">
    <property type="entry name" value="ispH_lytB"/>
    <property type="match status" value="1"/>
</dbReference>
<name>A0A2U8BRH1_9RICK</name>
<feature type="binding site" evidence="5">
    <location>
        <position position="130"/>
    </location>
    <ligand>
        <name>(2E)-4-hydroxy-3-methylbut-2-enyl diphosphate</name>
        <dbReference type="ChEBI" id="CHEBI:128753"/>
    </ligand>
</feature>
<dbReference type="UniPathway" id="UPA00059">
    <property type="reaction ID" value="UER00105"/>
</dbReference>
<comment type="similarity">
    <text evidence="5">Belongs to the IspH family.</text>
</comment>